<evidence type="ECO:0000313" key="3">
    <source>
        <dbReference type="EMBL" id="GGG00975.1"/>
    </source>
</evidence>
<feature type="transmembrane region" description="Helical" evidence="2">
    <location>
        <begin position="705"/>
        <end position="726"/>
    </location>
</feature>
<dbReference type="AlphaFoldDB" id="A0A8J2Z5E7"/>
<protein>
    <recommendedName>
        <fullName evidence="5">Conjugal transfer/type IV secretion protein DotA/TraY</fullName>
    </recommendedName>
</protein>
<dbReference type="EMBL" id="BMJS01000021">
    <property type="protein sequence ID" value="GGG00975.1"/>
    <property type="molecule type" value="Genomic_DNA"/>
</dbReference>
<dbReference type="InterPro" id="IPR027628">
    <property type="entry name" value="DotA_TraY"/>
</dbReference>
<reference evidence="3" key="2">
    <citation type="submission" date="2020-09" db="EMBL/GenBank/DDBJ databases">
        <authorList>
            <person name="Sun Q."/>
            <person name="Zhou Y."/>
        </authorList>
    </citation>
    <scope>NUCLEOTIDE SEQUENCE</scope>
    <source>
        <strain evidence="3">CGMCC 1.15758</strain>
    </source>
</reference>
<dbReference type="OrthoDB" id="7010241at2"/>
<feature type="compositionally biased region" description="Basic and acidic residues" evidence="1">
    <location>
        <begin position="992"/>
        <end position="1005"/>
    </location>
</feature>
<evidence type="ECO:0000256" key="1">
    <source>
        <dbReference type="SAM" id="MobiDB-lite"/>
    </source>
</evidence>
<dbReference type="Proteomes" id="UP000636949">
    <property type="component" value="Unassembled WGS sequence"/>
</dbReference>
<feature type="transmembrane region" description="Helical" evidence="2">
    <location>
        <begin position="879"/>
        <end position="903"/>
    </location>
</feature>
<keyword evidence="4" id="KW-1185">Reference proteome</keyword>
<keyword evidence="2" id="KW-0472">Membrane</keyword>
<comment type="caution">
    <text evidence="3">The sequence shown here is derived from an EMBL/GenBank/DDBJ whole genome shotgun (WGS) entry which is preliminary data.</text>
</comment>
<dbReference type="NCBIfam" id="TIGR04346">
    <property type="entry name" value="DotA_TraY"/>
    <property type="match status" value="2"/>
</dbReference>
<dbReference type="RefSeq" id="WP_117003073.1">
    <property type="nucleotide sequence ID" value="NZ_BMJS01000021.1"/>
</dbReference>
<gene>
    <name evidence="3" type="ORF">GCM10010995_17990</name>
</gene>
<feature type="transmembrane region" description="Helical" evidence="2">
    <location>
        <begin position="746"/>
        <end position="771"/>
    </location>
</feature>
<proteinExistence type="predicted"/>
<keyword evidence="2" id="KW-1133">Transmembrane helix</keyword>
<sequence>MLSENWSAWQVLNQLFAFDPNNTSASAVFSGQVSDAAFRTLIYYFNVGILMAVIAIYAFILVIGTINTAKDGTFLGKNWSSYWIPLRVILGSTFAIPLKSGFCMAQYLIFLMVSVSIQFANGVWQKTYSQLDQNKVPPIASFEISDGIKSDIALYLLAEMSMNMLNNSAPPTQTGEYQVEMSRKPDHMSFVQGASQIEKNIDTNKIEGASFLWDENKSLKIGNLNKLKQGMQQFSEISTKEVTKDDKTQSIMYYSQYYVDSLIDQYRFKLNQDKVDNSKVKGLFGGYCSAIIDTSACDTFKQSKGDEKDSNGKYKKCIQEQWALKTQCQHYADTSLNLNKVINCTDDKGLFKCRTIEGLASLTMQGFQNKIKSESGSDKGKDEVDWWNADQEYFRLDEGFTKVLTQFHNDFALFDQLFYQGQQDKVQLHRTQITLKYLEDNFAIDDLIKDIDDNLISYTVSPDSNNNGDKYKALKVPLNPVSADDKSDKFANVDMSEIKQKMVSILQKNYIYKGKKGDDACSLLQGVLFSDNSGNMTATANCQSLVNNLIPASISLDIGKYFFVINAALQIDQTNIGKTQLDDIVDLLKLIRVFQLNHVSFFHQGALVSDLATPAESFLDEVFEKMSLNSNSAGVFNQIYNIGETVNGDVASTNPFSALRQIQGVGQSLIAMVINTLQSIVTRVKQKTDDMIENVIITQSTSKGAALVAAAASYWVPGLPGVLSSIGDMTSQILMVQNMFSLSMDLIWLPLVFFVLVTLFTNAVLFALIIPMAPFILFWAGKIAWLLLIIEALVAAPVVALGLVYPEGHEVYGKAEPAIQIMLNLVLRPVLMICGLIIGVILTYLVITISAKGFHAVATQIASVYGTSSNSYVTGSLNILLVFMYAGFIGLAFYKCFSLIYILPDKILHWVGGTHNELAGEQDMQEMKSSSIQSAQGMAQSGTQTVEKANQSHTEHAQGVQNIGQSAGGVTHAADTFVGSFGSVGSYRRNGGKKESEEKKNEGNG</sequence>
<name>A0A8J2Z5E7_9GAMM</name>
<feature type="transmembrane region" description="Helical" evidence="2">
    <location>
        <begin position="783"/>
        <end position="805"/>
    </location>
</feature>
<evidence type="ECO:0000313" key="4">
    <source>
        <dbReference type="Proteomes" id="UP000636949"/>
    </source>
</evidence>
<feature type="transmembrane region" description="Helical" evidence="2">
    <location>
        <begin position="41"/>
        <end position="67"/>
    </location>
</feature>
<feature type="region of interest" description="Disordered" evidence="1">
    <location>
        <begin position="980"/>
        <end position="1005"/>
    </location>
</feature>
<organism evidence="3 4">
    <name type="scientific">Cysteiniphilum litorale</name>
    <dbReference type="NCBI Taxonomy" id="2056700"/>
    <lineage>
        <taxon>Bacteria</taxon>
        <taxon>Pseudomonadati</taxon>
        <taxon>Pseudomonadota</taxon>
        <taxon>Gammaproteobacteria</taxon>
        <taxon>Thiotrichales</taxon>
        <taxon>Fastidiosibacteraceae</taxon>
        <taxon>Cysteiniphilum</taxon>
    </lineage>
</organism>
<evidence type="ECO:0000256" key="2">
    <source>
        <dbReference type="SAM" id="Phobius"/>
    </source>
</evidence>
<keyword evidence="2" id="KW-0812">Transmembrane</keyword>
<evidence type="ECO:0008006" key="5">
    <source>
        <dbReference type="Google" id="ProtNLM"/>
    </source>
</evidence>
<reference evidence="3" key="1">
    <citation type="journal article" date="2014" name="Int. J. Syst. Evol. Microbiol.">
        <title>Complete genome sequence of Corynebacterium casei LMG S-19264T (=DSM 44701T), isolated from a smear-ripened cheese.</title>
        <authorList>
            <consortium name="US DOE Joint Genome Institute (JGI-PGF)"/>
            <person name="Walter F."/>
            <person name="Albersmeier A."/>
            <person name="Kalinowski J."/>
            <person name="Ruckert C."/>
        </authorList>
    </citation>
    <scope>NUCLEOTIDE SEQUENCE</scope>
    <source>
        <strain evidence="3">CGMCC 1.15758</strain>
    </source>
</reference>
<accession>A0A8J2Z5E7</accession>
<feature type="transmembrane region" description="Helical" evidence="2">
    <location>
        <begin position="825"/>
        <end position="847"/>
    </location>
</feature>